<dbReference type="AlphaFoldDB" id="A0A8J6XUG7"/>
<keyword evidence="1" id="KW-0732">Signal</keyword>
<dbReference type="Proteomes" id="UP000629098">
    <property type="component" value="Unassembled WGS sequence"/>
</dbReference>
<protein>
    <submittedName>
        <fullName evidence="2">Carbohydrate ABC transporter substrate-binding protein</fullName>
    </submittedName>
</protein>
<dbReference type="RefSeq" id="WP_190836915.1">
    <property type="nucleotide sequence ID" value="NZ_CAWPPI010000118.1"/>
</dbReference>
<dbReference type="Pfam" id="PF13416">
    <property type="entry name" value="SBP_bac_8"/>
    <property type="match status" value="1"/>
</dbReference>
<reference evidence="2" key="1">
    <citation type="submission" date="2020-09" db="EMBL/GenBank/DDBJ databases">
        <title>Iningainema tapete sp. nov. (Scytonemataceae, Cyanobacteria) from greenhouses in central Florida (USA) produces two types of nodularin with biosynthetic potential for microcystin-LR and anabaenopeptins.</title>
        <authorList>
            <person name="Berthold D.E."/>
            <person name="Lefler F.W."/>
            <person name="Huang I.-S."/>
            <person name="Abdulla H."/>
            <person name="Zimba P.V."/>
            <person name="Laughinghouse H.D. IV."/>
        </authorList>
    </citation>
    <scope>NUCLEOTIDE SEQUENCE</scope>
    <source>
        <strain evidence="2">BLCCT55</strain>
    </source>
</reference>
<keyword evidence="3" id="KW-1185">Reference proteome</keyword>
<comment type="caution">
    <text evidence="2">The sequence shown here is derived from an EMBL/GenBank/DDBJ whole genome shotgun (WGS) entry which is preliminary data.</text>
</comment>
<dbReference type="InterPro" id="IPR050490">
    <property type="entry name" value="Bact_solute-bd_prot1"/>
</dbReference>
<evidence type="ECO:0000256" key="1">
    <source>
        <dbReference type="SAM" id="SignalP"/>
    </source>
</evidence>
<evidence type="ECO:0000313" key="3">
    <source>
        <dbReference type="Proteomes" id="UP000629098"/>
    </source>
</evidence>
<dbReference type="PANTHER" id="PTHR43649">
    <property type="entry name" value="ARABINOSE-BINDING PROTEIN-RELATED"/>
    <property type="match status" value="1"/>
</dbReference>
<dbReference type="Gene3D" id="3.40.190.10">
    <property type="entry name" value="Periplasmic binding protein-like II"/>
    <property type="match status" value="1"/>
</dbReference>
<dbReference type="PROSITE" id="PS51257">
    <property type="entry name" value="PROKAR_LIPOPROTEIN"/>
    <property type="match status" value="1"/>
</dbReference>
<dbReference type="PANTHER" id="PTHR43649:SF12">
    <property type="entry name" value="DIACETYLCHITOBIOSE BINDING PROTEIN DASA"/>
    <property type="match status" value="1"/>
</dbReference>
<feature type="signal peptide" evidence="1">
    <location>
        <begin position="1"/>
        <end position="20"/>
    </location>
</feature>
<dbReference type="EMBL" id="JACXAE010000118">
    <property type="protein sequence ID" value="MBD2777861.1"/>
    <property type="molecule type" value="Genomic_DNA"/>
</dbReference>
<evidence type="ECO:0000313" key="2">
    <source>
        <dbReference type="EMBL" id="MBD2777861.1"/>
    </source>
</evidence>
<feature type="chain" id="PRO_5035203815" evidence="1">
    <location>
        <begin position="21"/>
        <end position="458"/>
    </location>
</feature>
<accession>A0A8J6XUG7</accession>
<name>A0A8J6XUG7_9CYAN</name>
<dbReference type="SUPFAM" id="SSF53850">
    <property type="entry name" value="Periplasmic binding protein-like II"/>
    <property type="match status" value="1"/>
</dbReference>
<sequence length="458" mass="52277">MKIWTFVLLFFLSLIFVACAEDVTTDIFPVNDSSTKSNVLKIWWDKGFTLDEDEALQQVVSEWEKKTGNKAKVFFYNNDELSQKAQRAIQAGSPPDVLMSDNVDRVLSPRLASEGKLADVSDLIQPIKSNFSDIVLANVYLRNNLNNKKQKSYYAVPIHQNIPQIFYWRDLIQEARKSELDIPKDWDGFWEFWKQVQKNLPRKIYGIGFPMSVGAGDTYEVFEQILEAYDVQIIDANGQLQVDDAKVRQGIINCIEWYTKFYKLGYVPREAVNWLNPDNNRSLLNRQIVMTANNSLSIPAAVRQNPDIYRNKLGTIGYPNKPSGKPMRYVALVRQAVILADAKNQKLAKDFLAYLIQPKVIGSYLKAAGGRFLPVNRQVWQDPFWSDKSDRHISTAALPIIKGQTRPFYTALNPAYSKVVEQKIWATAVNQVVVNGISPQQAADRAIAQIKQIFNSWQ</sequence>
<proteinExistence type="predicted"/>
<gene>
    <name evidence="2" type="ORF">ICL16_38915</name>
</gene>
<dbReference type="InterPro" id="IPR006059">
    <property type="entry name" value="SBP"/>
</dbReference>
<organism evidence="2 3">
    <name type="scientific">Iningainema tapete BLCC-T55</name>
    <dbReference type="NCBI Taxonomy" id="2748662"/>
    <lineage>
        <taxon>Bacteria</taxon>
        <taxon>Bacillati</taxon>
        <taxon>Cyanobacteriota</taxon>
        <taxon>Cyanophyceae</taxon>
        <taxon>Nostocales</taxon>
        <taxon>Scytonemataceae</taxon>
        <taxon>Iningainema tapete</taxon>
    </lineage>
</organism>